<feature type="region of interest" description="Disordered" evidence="1">
    <location>
        <begin position="181"/>
        <end position="309"/>
    </location>
</feature>
<feature type="compositionally biased region" description="Acidic residues" evidence="1">
    <location>
        <begin position="873"/>
        <end position="885"/>
    </location>
</feature>
<feature type="region of interest" description="Disordered" evidence="1">
    <location>
        <begin position="457"/>
        <end position="489"/>
    </location>
</feature>
<feature type="region of interest" description="Disordered" evidence="1">
    <location>
        <begin position="1"/>
        <end position="48"/>
    </location>
</feature>
<organism evidence="2 3">
    <name type="scientific">Durusdinium trenchii</name>
    <dbReference type="NCBI Taxonomy" id="1381693"/>
    <lineage>
        <taxon>Eukaryota</taxon>
        <taxon>Sar</taxon>
        <taxon>Alveolata</taxon>
        <taxon>Dinophyceae</taxon>
        <taxon>Suessiales</taxon>
        <taxon>Symbiodiniaceae</taxon>
        <taxon>Durusdinium</taxon>
    </lineage>
</organism>
<feature type="region of interest" description="Disordered" evidence="1">
    <location>
        <begin position="552"/>
        <end position="574"/>
    </location>
</feature>
<evidence type="ECO:0000256" key="1">
    <source>
        <dbReference type="SAM" id="MobiDB-lite"/>
    </source>
</evidence>
<feature type="compositionally biased region" description="Acidic residues" evidence="1">
    <location>
        <begin position="458"/>
        <end position="486"/>
    </location>
</feature>
<dbReference type="Proteomes" id="UP001642484">
    <property type="component" value="Unassembled WGS sequence"/>
</dbReference>
<comment type="caution">
    <text evidence="2">The sequence shown here is derived from an EMBL/GenBank/DDBJ whole genome shotgun (WGS) entry which is preliminary data.</text>
</comment>
<feature type="compositionally biased region" description="Polar residues" evidence="1">
    <location>
        <begin position="194"/>
        <end position="211"/>
    </location>
</feature>
<evidence type="ECO:0000313" key="2">
    <source>
        <dbReference type="EMBL" id="CAK9052646.1"/>
    </source>
</evidence>
<feature type="compositionally biased region" description="Pro residues" evidence="1">
    <location>
        <begin position="223"/>
        <end position="249"/>
    </location>
</feature>
<accession>A0ABP0MMD5</accession>
<reference evidence="2 3" key="1">
    <citation type="submission" date="2024-02" db="EMBL/GenBank/DDBJ databases">
        <authorList>
            <person name="Chen Y."/>
            <person name="Shah S."/>
            <person name="Dougan E. K."/>
            <person name="Thang M."/>
            <person name="Chan C."/>
        </authorList>
    </citation>
    <scope>NUCLEOTIDE SEQUENCE [LARGE SCALE GENOMIC DNA]</scope>
</reference>
<protein>
    <submittedName>
        <fullName evidence="2">Uncharacterized protein</fullName>
    </submittedName>
</protein>
<dbReference type="EMBL" id="CAXAMN010018557">
    <property type="protein sequence ID" value="CAK9052646.1"/>
    <property type="molecule type" value="Genomic_DNA"/>
</dbReference>
<gene>
    <name evidence="2" type="ORF">CCMP2556_LOCUS26547</name>
</gene>
<proteinExistence type="predicted"/>
<sequence>MSTRLPTAASAAACGGSHDAPWRPSLDASPPSRPSSCRTDSRPSGSEDFDLADDEFWVCDRCGSADAEWSEKLRTWSCVPCGSTTFSPQPFGGAGMDGTWFFVPRGLHPDQCTMQALQLDFRGGLLRASWRRSLVMPSLDLVEYSTTPIQDNLIYRLAWIRHYFITASDGNLLKDTAESEAPTYDPSIAPSDILGTNGNPEVTTSPASTTSSRRRRRRRRPDGGPPGDPDPPDPDLPPDSGPPQLPEPPASSNRSAAGGKPSRPGGSGPPSDPPGDSPGPSSSTSWNSMKGPMHGIKYRGGQPPQPPPWHYDEGDLAAFRKWKKRMEAGILLYNSLKGELEEELEDAAVDRIYDPDGVTFIVDTIQKAVETRTVHLKRQLLSSYIYRSPTESMRSFTNRYQRTERSLATINIRVQDMYDSEARGARLLERAKLSPEHQRQILISAGQSLEFDQVKDDVPEENDGEEDAAGSDDLEAAEDEQPDDSTWDDHEVQEILSITARKLAGVMQARKYGNPTSGPPKRSISDRKKNTHCSACGQQGHWAGDAECTVSNKGGKQGKDASKGAGKGDKGKSTRTVHFMNHYGGSIDEHDDGCESQHVSHAVFVSHHLPQHQVCLMDAAKAVGHVIIDTACQRLCAGRYWSEAQRSLMSSWNIAPAEFSSSEYFEFGKGPPIHSTTTFCFPVVFGDYICILAPCILEALIPCLASSHNHIKRSGNRHGSYAQCLDCKIKWRWNKELDGWEHFTAASSSSPLLPARSAPTSSDYRFEDSAGIFGADFYENLRTAAEAQGHQQAERPNGLGDSPGASEETWPGFENMPLPAPPDPDLDLEEMLERDLARWEEQELGADDPRLPPGWNPAWDTLIDPMQDPVQEISEDDYDWDNIDG</sequence>
<keyword evidence="3" id="KW-1185">Reference proteome</keyword>
<evidence type="ECO:0000313" key="3">
    <source>
        <dbReference type="Proteomes" id="UP001642484"/>
    </source>
</evidence>
<feature type="compositionally biased region" description="Basic and acidic residues" evidence="1">
    <location>
        <begin position="831"/>
        <end position="841"/>
    </location>
</feature>
<feature type="region of interest" description="Disordered" evidence="1">
    <location>
        <begin position="786"/>
        <end position="885"/>
    </location>
</feature>
<feature type="compositionally biased region" description="Basic and acidic residues" evidence="1">
    <location>
        <begin position="557"/>
        <end position="572"/>
    </location>
</feature>
<feature type="region of interest" description="Disordered" evidence="1">
    <location>
        <begin position="510"/>
        <end position="533"/>
    </location>
</feature>
<name>A0ABP0MMD5_9DINO</name>
<feature type="compositionally biased region" description="Polar residues" evidence="1">
    <location>
        <begin position="34"/>
        <end position="44"/>
    </location>
</feature>